<evidence type="ECO:0000256" key="1">
    <source>
        <dbReference type="ARBA" id="ARBA00004141"/>
    </source>
</evidence>
<sequence>MIKLFTKYCSVGMINTAIHWIVFALSVYVFSQTQALSNVIAFCVAVTFSFFINARFTFNASATALKYIGYISFMGMLSLGTGKLADSCRLPPLVTLITFSALSLICGFLFSHLLLFKNR</sequence>
<evidence type="ECO:0000256" key="8">
    <source>
        <dbReference type="SAM" id="Phobius"/>
    </source>
</evidence>
<proteinExistence type="inferred from homology"/>
<keyword evidence="4 8" id="KW-1133">Transmembrane helix</keyword>
<dbReference type="KEGG" id="dda:Dd703_0126"/>
<name>C6C6M6_MUSP7</name>
<evidence type="ECO:0000259" key="9">
    <source>
        <dbReference type="Pfam" id="PF04138"/>
    </source>
</evidence>
<dbReference type="Proteomes" id="UP000002734">
    <property type="component" value="Chromosome"/>
</dbReference>
<dbReference type="HOGENOM" id="CLU_141008_0_0_6"/>
<dbReference type="PIRSF" id="PIRSF006298">
    <property type="entry name" value="GtrA_prd"/>
    <property type="match status" value="1"/>
</dbReference>
<keyword evidence="2 7" id="KW-0813">Transport</keyword>
<dbReference type="RefSeq" id="WP_012763768.1">
    <property type="nucleotide sequence ID" value="NC_012880.1"/>
</dbReference>
<evidence type="ECO:0000256" key="6">
    <source>
        <dbReference type="ARBA" id="ARBA00025595"/>
    </source>
</evidence>
<organism evidence="10 11">
    <name type="scientific">Musicola paradisiaca (strain Ech703)</name>
    <name type="common">Dickeya paradisiaca</name>
    <name type="synonym">Dickeya dadantii</name>
    <dbReference type="NCBI Taxonomy" id="579405"/>
    <lineage>
        <taxon>Bacteria</taxon>
        <taxon>Pseudomonadati</taxon>
        <taxon>Pseudomonadota</taxon>
        <taxon>Gammaproteobacteria</taxon>
        <taxon>Enterobacterales</taxon>
        <taxon>Pectobacteriaceae</taxon>
        <taxon>Musicola</taxon>
    </lineage>
</organism>
<dbReference type="PANTHER" id="PTHR38459">
    <property type="entry name" value="PROPHAGE BACTOPRENOL-LINKED GLUCOSE TRANSLOCASE HOMOLOG"/>
    <property type="match status" value="1"/>
</dbReference>
<evidence type="ECO:0000313" key="11">
    <source>
        <dbReference type="Proteomes" id="UP000002734"/>
    </source>
</evidence>
<dbReference type="EMBL" id="CP001654">
    <property type="protein sequence ID" value="ACS83945.1"/>
    <property type="molecule type" value="Genomic_DNA"/>
</dbReference>
<evidence type="ECO:0000256" key="2">
    <source>
        <dbReference type="ARBA" id="ARBA00022448"/>
    </source>
</evidence>
<evidence type="ECO:0000256" key="7">
    <source>
        <dbReference type="PIRNR" id="PIRNR006298"/>
    </source>
</evidence>
<comment type="similarity">
    <text evidence="7">Belongs to the gtrA family.</text>
</comment>
<comment type="function">
    <text evidence="6 7">Involved in O antigen modification. Involved in the translocation of bactoprenol-linked glucose across the cytoplasmic membrane.</text>
</comment>
<dbReference type="InterPro" id="IPR007267">
    <property type="entry name" value="GtrA_DPMS_TM"/>
</dbReference>
<feature type="transmembrane region" description="Helical" evidence="8">
    <location>
        <begin position="64"/>
        <end position="81"/>
    </location>
</feature>
<evidence type="ECO:0000256" key="4">
    <source>
        <dbReference type="ARBA" id="ARBA00022989"/>
    </source>
</evidence>
<dbReference type="InterPro" id="IPR051401">
    <property type="entry name" value="GtrA_CellWall_Glycosyl"/>
</dbReference>
<feature type="transmembrane region" description="Helical" evidence="8">
    <location>
        <begin position="12"/>
        <end position="29"/>
    </location>
</feature>
<keyword evidence="5 8" id="KW-0472">Membrane</keyword>
<evidence type="ECO:0000313" key="10">
    <source>
        <dbReference type="EMBL" id="ACS83945.1"/>
    </source>
</evidence>
<feature type="transmembrane region" description="Helical" evidence="8">
    <location>
        <begin position="35"/>
        <end position="52"/>
    </location>
</feature>
<dbReference type="AlphaFoldDB" id="C6C6M6"/>
<feature type="transmembrane region" description="Helical" evidence="8">
    <location>
        <begin position="93"/>
        <end position="116"/>
    </location>
</feature>
<dbReference type="Pfam" id="PF04138">
    <property type="entry name" value="GtrA_DPMS_TM"/>
    <property type="match status" value="1"/>
</dbReference>
<gene>
    <name evidence="10" type="ordered locus">Dd703_0126</name>
</gene>
<keyword evidence="11" id="KW-1185">Reference proteome</keyword>
<evidence type="ECO:0000256" key="3">
    <source>
        <dbReference type="ARBA" id="ARBA00022692"/>
    </source>
</evidence>
<dbReference type="GO" id="GO:0005886">
    <property type="term" value="C:plasma membrane"/>
    <property type="evidence" value="ECO:0007669"/>
    <property type="project" value="TreeGrafter"/>
</dbReference>
<evidence type="ECO:0000256" key="5">
    <source>
        <dbReference type="ARBA" id="ARBA00023136"/>
    </source>
</evidence>
<accession>C6C6M6</accession>
<dbReference type="eggNOG" id="COG2246">
    <property type="taxonomic scope" value="Bacteria"/>
</dbReference>
<dbReference type="PANTHER" id="PTHR38459:SF1">
    <property type="entry name" value="PROPHAGE BACTOPRENOL-LINKED GLUCOSE TRANSLOCASE HOMOLOG"/>
    <property type="match status" value="1"/>
</dbReference>
<keyword evidence="3 8" id="KW-0812">Transmembrane</keyword>
<dbReference type="InterPro" id="IPR016480">
    <property type="entry name" value="Glc_translocase_bactprenl-link"/>
</dbReference>
<comment type="subcellular location">
    <subcellularLocation>
        <location evidence="1">Membrane</location>
        <topology evidence="1">Multi-pass membrane protein</topology>
    </subcellularLocation>
</comment>
<reference evidence="10" key="1">
    <citation type="submission" date="2009-06" db="EMBL/GenBank/DDBJ databases">
        <title>Complete sequence of Dickeya dadantii Ech703.</title>
        <authorList>
            <consortium name="US DOE Joint Genome Institute"/>
            <person name="Lucas S."/>
            <person name="Copeland A."/>
            <person name="Lapidus A."/>
            <person name="Glavina del Rio T."/>
            <person name="Dalin E."/>
            <person name="Tice H."/>
            <person name="Bruce D."/>
            <person name="Goodwin L."/>
            <person name="Pitluck S."/>
            <person name="Chertkov O."/>
            <person name="Brettin T."/>
            <person name="Detter J.C."/>
            <person name="Han C."/>
            <person name="Larimer F."/>
            <person name="Land M."/>
            <person name="Hauser L."/>
            <person name="Kyrpides N."/>
            <person name="Mikhailova N."/>
            <person name="Balakrishnan V."/>
            <person name="Glasner J."/>
            <person name="Perna N.T."/>
        </authorList>
    </citation>
    <scope>NUCLEOTIDE SEQUENCE [LARGE SCALE GENOMIC DNA]</scope>
    <source>
        <strain evidence="10">Ech703</strain>
    </source>
</reference>
<dbReference type="STRING" id="579405.Dd703_0126"/>
<protein>
    <recommendedName>
        <fullName evidence="7">Bactoprenol-linked glucose translocase</fullName>
    </recommendedName>
</protein>
<feature type="domain" description="GtrA/DPMS transmembrane" evidence="9">
    <location>
        <begin position="7"/>
        <end position="116"/>
    </location>
</feature>
<dbReference type="GO" id="GO:0000271">
    <property type="term" value="P:polysaccharide biosynthetic process"/>
    <property type="evidence" value="ECO:0007669"/>
    <property type="project" value="InterPro"/>
</dbReference>